<dbReference type="Proteomes" id="UP001500507">
    <property type="component" value="Unassembled WGS sequence"/>
</dbReference>
<comment type="caution">
    <text evidence="1">The sequence shown here is derived from an EMBL/GenBank/DDBJ whole genome shotgun (WGS) entry which is preliminary data.</text>
</comment>
<dbReference type="RefSeq" id="WP_343765269.1">
    <property type="nucleotide sequence ID" value="NZ_BAAAFG010000014.1"/>
</dbReference>
<evidence type="ECO:0000313" key="1">
    <source>
        <dbReference type="EMBL" id="GAA0872255.1"/>
    </source>
</evidence>
<protein>
    <submittedName>
        <fullName evidence="1">Uncharacterized protein</fullName>
    </submittedName>
</protein>
<evidence type="ECO:0000313" key="2">
    <source>
        <dbReference type="Proteomes" id="UP001500507"/>
    </source>
</evidence>
<name>A0ABP3XS45_9FLAO</name>
<dbReference type="EMBL" id="BAAAFG010000014">
    <property type="protein sequence ID" value="GAA0872255.1"/>
    <property type="molecule type" value="Genomic_DNA"/>
</dbReference>
<gene>
    <name evidence="1" type="ORF">GCM10009117_14020</name>
</gene>
<reference evidence="2" key="1">
    <citation type="journal article" date="2019" name="Int. J. Syst. Evol. Microbiol.">
        <title>The Global Catalogue of Microorganisms (GCM) 10K type strain sequencing project: providing services to taxonomists for standard genome sequencing and annotation.</title>
        <authorList>
            <consortium name="The Broad Institute Genomics Platform"/>
            <consortium name="The Broad Institute Genome Sequencing Center for Infectious Disease"/>
            <person name="Wu L."/>
            <person name="Ma J."/>
        </authorList>
    </citation>
    <scope>NUCLEOTIDE SEQUENCE [LARGE SCALE GENOMIC DNA]</scope>
    <source>
        <strain evidence="2">JCM 16082</strain>
    </source>
</reference>
<keyword evidence="2" id="KW-1185">Reference proteome</keyword>
<sequence>MKRIIKNSAIVLSLILLVLVAMIFRPIMNLEPKDCGKLTGEIITLKAHQGSKDITFRVKGDQRRFYINRGLEQGLIEEELIEATTNTKSLIYYADHWTPLDPKSIVRHVAHIEVDGTALFSEFKENPTLSSTYP</sequence>
<accession>A0ABP3XS45</accession>
<organism evidence="1 2">
    <name type="scientific">Gangjinia marincola</name>
    <dbReference type="NCBI Taxonomy" id="578463"/>
    <lineage>
        <taxon>Bacteria</taxon>
        <taxon>Pseudomonadati</taxon>
        <taxon>Bacteroidota</taxon>
        <taxon>Flavobacteriia</taxon>
        <taxon>Flavobacteriales</taxon>
        <taxon>Flavobacteriaceae</taxon>
        <taxon>Gangjinia</taxon>
    </lineage>
</organism>
<proteinExistence type="predicted"/>